<proteinExistence type="predicted"/>
<reference evidence="2" key="1">
    <citation type="journal article" date="2023" name="Mol. Phylogenet. Evol.">
        <title>Genome-scale phylogeny and comparative genomics of the fungal order Sordariales.</title>
        <authorList>
            <person name="Hensen N."/>
            <person name="Bonometti L."/>
            <person name="Westerberg I."/>
            <person name="Brannstrom I.O."/>
            <person name="Guillou S."/>
            <person name="Cros-Aarteil S."/>
            <person name="Calhoun S."/>
            <person name="Haridas S."/>
            <person name="Kuo A."/>
            <person name="Mondo S."/>
            <person name="Pangilinan J."/>
            <person name="Riley R."/>
            <person name="LaButti K."/>
            <person name="Andreopoulos B."/>
            <person name="Lipzen A."/>
            <person name="Chen C."/>
            <person name="Yan M."/>
            <person name="Daum C."/>
            <person name="Ng V."/>
            <person name="Clum A."/>
            <person name="Steindorff A."/>
            <person name="Ohm R.A."/>
            <person name="Martin F."/>
            <person name="Silar P."/>
            <person name="Natvig D.O."/>
            <person name="Lalanne C."/>
            <person name="Gautier V."/>
            <person name="Ament-Velasquez S.L."/>
            <person name="Kruys A."/>
            <person name="Hutchinson M.I."/>
            <person name="Powell A.J."/>
            <person name="Barry K."/>
            <person name="Miller A.N."/>
            <person name="Grigoriev I.V."/>
            <person name="Debuchy R."/>
            <person name="Gladieux P."/>
            <person name="Hiltunen Thoren M."/>
            <person name="Johannesson H."/>
        </authorList>
    </citation>
    <scope>NUCLEOTIDE SEQUENCE</scope>
    <source>
        <strain evidence="2">CBS 141.50</strain>
    </source>
</reference>
<dbReference type="RefSeq" id="XP_062638490.1">
    <property type="nucleotide sequence ID" value="XM_062780179.1"/>
</dbReference>
<evidence type="ECO:0000256" key="1">
    <source>
        <dbReference type="SAM" id="MobiDB-lite"/>
    </source>
</evidence>
<keyword evidence="3" id="KW-1185">Reference proteome</keyword>
<dbReference type="EMBL" id="MU853571">
    <property type="protein sequence ID" value="KAK4145119.1"/>
    <property type="molecule type" value="Genomic_DNA"/>
</dbReference>
<protein>
    <submittedName>
        <fullName evidence="2">Uncharacterized protein</fullName>
    </submittedName>
</protein>
<feature type="region of interest" description="Disordered" evidence="1">
    <location>
        <begin position="1"/>
        <end position="69"/>
    </location>
</feature>
<organism evidence="2 3">
    <name type="scientific">Dichotomopilus funicola</name>
    <dbReference type="NCBI Taxonomy" id="1934379"/>
    <lineage>
        <taxon>Eukaryota</taxon>
        <taxon>Fungi</taxon>
        <taxon>Dikarya</taxon>
        <taxon>Ascomycota</taxon>
        <taxon>Pezizomycotina</taxon>
        <taxon>Sordariomycetes</taxon>
        <taxon>Sordariomycetidae</taxon>
        <taxon>Sordariales</taxon>
        <taxon>Chaetomiaceae</taxon>
        <taxon>Dichotomopilus</taxon>
    </lineage>
</organism>
<feature type="compositionally biased region" description="Polar residues" evidence="1">
    <location>
        <begin position="48"/>
        <end position="65"/>
    </location>
</feature>
<dbReference type="Proteomes" id="UP001302676">
    <property type="component" value="Unassembled WGS sequence"/>
</dbReference>
<accession>A0AAN6ZPD4</accession>
<reference evidence="2" key="2">
    <citation type="submission" date="2023-05" db="EMBL/GenBank/DDBJ databases">
        <authorList>
            <consortium name="Lawrence Berkeley National Laboratory"/>
            <person name="Steindorff A."/>
            <person name="Hensen N."/>
            <person name="Bonometti L."/>
            <person name="Westerberg I."/>
            <person name="Brannstrom I.O."/>
            <person name="Guillou S."/>
            <person name="Cros-Aarteil S."/>
            <person name="Calhoun S."/>
            <person name="Haridas S."/>
            <person name="Kuo A."/>
            <person name="Mondo S."/>
            <person name="Pangilinan J."/>
            <person name="Riley R."/>
            <person name="Labutti K."/>
            <person name="Andreopoulos B."/>
            <person name="Lipzen A."/>
            <person name="Chen C."/>
            <person name="Yanf M."/>
            <person name="Daum C."/>
            <person name="Ng V."/>
            <person name="Clum A."/>
            <person name="Ohm R."/>
            <person name="Martin F."/>
            <person name="Silar P."/>
            <person name="Natvig D."/>
            <person name="Lalanne C."/>
            <person name="Gautier V."/>
            <person name="Ament-Velasquez S.L."/>
            <person name="Kruys A."/>
            <person name="Hutchinson M.I."/>
            <person name="Powell A.J."/>
            <person name="Barry K."/>
            <person name="Miller A.N."/>
            <person name="Grigoriev I.V."/>
            <person name="Debuchy R."/>
            <person name="Gladieux P."/>
            <person name="Thoren M.H."/>
            <person name="Johannesson H."/>
        </authorList>
    </citation>
    <scope>NUCLEOTIDE SEQUENCE</scope>
    <source>
        <strain evidence="2">CBS 141.50</strain>
    </source>
</reference>
<gene>
    <name evidence="2" type="ORF">C8A04DRAFT_27120</name>
</gene>
<evidence type="ECO:0000313" key="2">
    <source>
        <dbReference type="EMBL" id="KAK4145119.1"/>
    </source>
</evidence>
<dbReference type="AlphaFoldDB" id="A0AAN6ZPD4"/>
<comment type="caution">
    <text evidence="2">The sequence shown here is derived from an EMBL/GenBank/DDBJ whole genome shotgun (WGS) entry which is preliminary data.</text>
</comment>
<name>A0AAN6ZPD4_9PEZI</name>
<sequence>MPRPSRQPRQPRLPNIQMQMPPIEIHLTAPTPPNEQTNPKYPPKSHQDTPNPTTTLISQPSSSAISRPDTGFLTWKTFTETLLPPRKTARKSRLDKILAPLRPVSAGFPGFLSVDGLGGVIESAHGVFHSARRLDVIEAERTLYLYLPGAGEMVTGNARDLERYENELFDLSKYNGACGFFTVLAWTEEARAGSVTLYRVLLDNPGDDGDGEGVVLGVRPVAAMREVPSPVLVKMRTDGRLQRKVVLTLVDEDDRTFDWRADFCRRGPRYVRLGGSGGNDELDDEDERERHRYGGLADGDAVRATLPQFFALLHARRSILEDVDSGPVFMAPVQTRPGKGYQEKPTVVLGQTPRSSPHDGDRVHVAVLVPNDALWAEDEMVWTDGTGLAEFRQRQYWDVIGRMRR</sequence>
<dbReference type="GeneID" id="87816792"/>
<evidence type="ECO:0000313" key="3">
    <source>
        <dbReference type="Proteomes" id="UP001302676"/>
    </source>
</evidence>